<evidence type="ECO:0000313" key="2">
    <source>
        <dbReference type="EMBL" id="STX45426.1"/>
    </source>
</evidence>
<dbReference type="AlphaFoldDB" id="A0A378JDI9"/>
<gene>
    <name evidence="1" type="ORF">Lgra_1207</name>
    <name evidence="2" type="ORF">NCTC12388_02155</name>
</gene>
<reference evidence="2 4" key="2">
    <citation type="submission" date="2018-06" db="EMBL/GenBank/DDBJ databases">
        <authorList>
            <consortium name="Pathogen Informatics"/>
            <person name="Doyle S."/>
        </authorList>
    </citation>
    <scope>NUCLEOTIDE SEQUENCE [LARGE SCALE GENOMIC DNA]</scope>
    <source>
        <strain evidence="2 4">NCTC12388</strain>
    </source>
</reference>
<accession>A0A378JDI9</accession>
<dbReference type="Proteomes" id="UP000254476">
    <property type="component" value="Unassembled WGS sequence"/>
</dbReference>
<dbReference type="InterPro" id="IPR002110">
    <property type="entry name" value="Ankyrin_rpt"/>
</dbReference>
<evidence type="ECO:0000313" key="3">
    <source>
        <dbReference type="Proteomes" id="UP000054691"/>
    </source>
</evidence>
<dbReference type="Gene3D" id="1.25.40.20">
    <property type="entry name" value="Ankyrin repeat-containing domain"/>
    <property type="match status" value="1"/>
</dbReference>
<reference evidence="1 3" key="1">
    <citation type="submission" date="2015-11" db="EMBL/GenBank/DDBJ databases">
        <title>Genomic analysis of 38 Legionella species identifies large and diverse effector repertoires.</title>
        <authorList>
            <person name="Burstein D."/>
            <person name="Amaro F."/>
            <person name="Zusman T."/>
            <person name="Lifshitz Z."/>
            <person name="Cohen O."/>
            <person name="Gilbert J.A."/>
            <person name="Pupko T."/>
            <person name="Shuman H.A."/>
            <person name="Segal G."/>
        </authorList>
    </citation>
    <scope>NUCLEOTIDE SEQUENCE [LARGE SCALE GENOMIC DNA]</scope>
    <source>
        <strain evidence="1 3">Lyon 8420412</strain>
    </source>
</reference>
<dbReference type="Pfam" id="PF00023">
    <property type="entry name" value="Ank"/>
    <property type="match status" value="1"/>
</dbReference>
<evidence type="ECO:0000313" key="4">
    <source>
        <dbReference type="Proteomes" id="UP000254476"/>
    </source>
</evidence>
<sequence length="175" mass="20008">MKLIDYVRSNNFNEVKNRLSKNYFEDKEINEAFQEACSLGYSNLVELFLNDNRVDPTSPSIQAIEYSFSPSITDSFGLQQACYNGHVDTVDLLLKDRRSDPSSGDYRCIKLIVDKAESKDNYKQILQKLTDYCWNNYLNYQDAVGSKLSAKINKILATESYNSASVAFTGKNYQK</sequence>
<keyword evidence="3" id="KW-1185">Reference proteome</keyword>
<protein>
    <submittedName>
        <fullName evidence="2">Ankyrin repeat protein</fullName>
    </submittedName>
</protein>
<dbReference type="Proteomes" id="UP000054691">
    <property type="component" value="Unassembled WGS sequence"/>
</dbReference>
<dbReference type="STRING" id="45066.Lgra_1207"/>
<dbReference type="SUPFAM" id="SSF48403">
    <property type="entry name" value="Ankyrin repeat"/>
    <property type="match status" value="1"/>
</dbReference>
<dbReference type="OrthoDB" id="5649695at2"/>
<organism evidence="2 4">
    <name type="scientific">Legionella gratiana</name>
    <dbReference type="NCBI Taxonomy" id="45066"/>
    <lineage>
        <taxon>Bacteria</taxon>
        <taxon>Pseudomonadati</taxon>
        <taxon>Pseudomonadota</taxon>
        <taxon>Gammaproteobacteria</taxon>
        <taxon>Legionellales</taxon>
        <taxon>Legionellaceae</taxon>
        <taxon>Legionella</taxon>
    </lineage>
</organism>
<name>A0A378JDI9_9GAMM</name>
<dbReference type="RefSeq" id="WP_058498365.1">
    <property type="nucleotide sequence ID" value="NZ_CAAAHW010000016.1"/>
</dbReference>
<dbReference type="InterPro" id="IPR036770">
    <property type="entry name" value="Ankyrin_rpt-contain_sf"/>
</dbReference>
<evidence type="ECO:0000313" key="1">
    <source>
        <dbReference type="EMBL" id="KTD11749.1"/>
    </source>
</evidence>
<dbReference type="EMBL" id="LNYE01000020">
    <property type="protein sequence ID" value="KTD11749.1"/>
    <property type="molecule type" value="Genomic_DNA"/>
</dbReference>
<proteinExistence type="predicted"/>
<dbReference type="EMBL" id="UGOB01000001">
    <property type="protein sequence ID" value="STX45426.1"/>
    <property type="molecule type" value="Genomic_DNA"/>
</dbReference>